<keyword evidence="3" id="KW-1185">Reference proteome</keyword>
<sequence length="198" mass="21598">MLQSLSTLLFNEYRRRVLGLLLLQPELNCHVREIARQTGTSAGTLHKELSRLAQAGILRRTVQGKQVYYGADRDCPIFEELASILRKTSGVADVLAQALAPVADKVRAAAIFGSVAKGTERAGSDVDVLVIGDVGFVEVVRLLHPAQTALGREVNPKIYSSAEWQSKLLVGDTFARDVLAKPKIFLIGNEHDLREPVG</sequence>
<accession>A0A2N7VZH8</accession>
<protein>
    <submittedName>
        <fullName evidence="2">DNA polymerase subunit beta</fullName>
    </submittedName>
</protein>
<dbReference type="CDD" id="cd00090">
    <property type="entry name" value="HTH_ARSR"/>
    <property type="match status" value="1"/>
</dbReference>
<evidence type="ECO:0000313" key="2">
    <source>
        <dbReference type="EMBL" id="PMS22551.1"/>
    </source>
</evidence>
<evidence type="ECO:0000259" key="1">
    <source>
        <dbReference type="SMART" id="SM00418"/>
    </source>
</evidence>
<dbReference type="Proteomes" id="UP000235616">
    <property type="component" value="Unassembled WGS sequence"/>
</dbReference>
<name>A0A2N7VZH8_9BURK</name>
<dbReference type="CDD" id="cd05403">
    <property type="entry name" value="NT_KNTase_like"/>
    <property type="match status" value="1"/>
</dbReference>
<dbReference type="RefSeq" id="WP_102644141.1">
    <property type="nucleotide sequence ID" value="NZ_PNYA01000003.1"/>
</dbReference>
<feature type="domain" description="HTH arsR-type" evidence="1">
    <location>
        <begin position="8"/>
        <end position="90"/>
    </location>
</feature>
<dbReference type="InterPro" id="IPR002934">
    <property type="entry name" value="Polymerase_NTP_transf_dom"/>
</dbReference>
<comment type="caution">
    <text evidence="2">The sequence shown here is derived from an EMBL/GenBank/DDBJ whole genome shotgun (WGS) entry which is preliminary data.</text>
</comment>
<dbReference type="SUPFAM" id="SSF81301">
    <property type="entry name" value="Nucleotidyltransferase"/>
    <property type="match status" value="1"/>
</dbReference>
<dbReference type="InterPro" id="IPR036390">
    <property type="entry name" value="WH_DNA-bd_sf"/>
</dbReference>
<proteinExistence type="predicted"/>
<dbReference type="SUPFAM" id="SSF46785">
    <property type="entry name" value="Winged helix' DNA-binding domain"/>
    <property type="match status" value="1"/>
</dbReference>
<dbReference type="Gene3D" id="3.30.460.10">
    <property type="entry name" value="Beta Polymerase, domain 2"/>
    <property type="match status" value="1"/>
</dbReference>
<dbReference type="GO" id="GO:0016779">
    <property type="term" value="F:nucleotidyltransferase activity"/>
    <property type="evidence" value="ECO:0007669"/>
    <property type="project" value="InterPro"/>
</dbReference>
<dbReference type="InterPro" id="IPR011991">
    <property type="entry name" value="ArsR-like_HTH"/>
</dbReference>
<dbReference type="InterPro" id="IPR043519">
    <property type="entry name" value="NT_sf"/>
</dbReference>
<dbReference type="AlphaFoldDB" id="A0A2N7VZH8"/>
<gene>
    <name evidence="2" type="ORF">C0Z18_04280</name>
</gene>
<dbReference type="InterPro" id="IPR036388">
    <property type="entry name" value="WH-like_DNA-bd_sf"/>
</dbReference>
<dbReference type="Gene3D" id="1.10.10.10">
    <property type="entry name" value="Winged helix-like DNA-binding domain superfamily/Winged helix DNA-binding domain"/>
    <property type="match status" value="1"/>
</dbReference>
<dbReference type="Pfam" id="PF01909">
    <property type="entry name" value="NTP_transf_2"/>
    <property type="match status" value="1"/>
</dbReference>
<dbReference type="InterPro" id="IPR001845">
    <property type="entry name" value="HTH_ArsR_DNA-bd_dom"/>
</dbReference>
<dbReference type="OrthoDB" id="8223306at2"/>
<dbReference type="EMBL" id="PNYA01000003">
    <property type="protein sequence ID" value="PMS22551.1"/>
    <property type="molecule type" value="Genomic_DNA"/>
</dbReference>
<dbReference type="SMART" id="SM00418">
    <property type="entry name" value="HTH_ARSR"/>
    <property type="match status" value="1"/>
</dbReference>
<evidence type="ECO:0000313" key="3">
    <source>
        <dbReference type="Proteomes" id="UP000235616"/>
    </source>
</evidence>
<dbReference type="GO" id="GO:0003700">
    <property type="term" value="F:DNA-binding transcription factor activity"/>
    <property type="evidence" value="ECO:0007669"/>
    <property type="project" value="InterPro"/>
</dbReference>
<organism evidence="2 3">
    <name type="scientific">Trinickia dabaoshanensis</name>
    <dbReference type="NCBI Taxonomy" id="564714"/>
    <lineage>
        <taxon>Bacteria</taxon>
        <taxon>Pseudomonadati</taxon>
        <taxon>Pseudomonadota</taxon>
        <taxon>Betaproteobacteria</taxon>
        <taxon>Burkholderiales</taxon>
        <taxon>Burkholderiaceae</taxon>
        <taxon>Trinickia</taxon>
    </lineage>
</organism>
<reference evidence="2 3" key="1">
    <citation type="submission" date="2018-01" db="EMBL/GenBank/DDBJ databases">
        <title>Whole genome analyses suggest that Burkholderia sensu lato contains two further novel genera in the rhizoxinica-symbiotica group Mycetohabitans gen. nov., and Trinickia gen. nov.: implications for the evolution of diazotrophy and nodulation in the Burkholderiaceae.</title>
        <authorList>
            <person name="Estrada-de los Santos P."/>
            <person name="Palmer M."/>
            <person name="Chavez-Ramirez B."/>
            <person name="Beukes C."/>
            <person name="Steenkamp E.T."/>
            <person name="Hirsch A.M."/>
            <person name="Manyaka P."/>
            <person name="Maluk M."/>
            <person name="Lafos M."/>
            <person name="Crook M."/>
            <person name="Gross E."/>
            <person name="Simon M.F."/>
            <person name="Bueno dos Reis Junior F."/>
            <person name="Poole P.S."/>
            <person name="Venter S.N."/>
            <person name="James E.K."/>
        </authorList>
    </citation>
    <scope>NUCLEOTIDE SEQUENCE [LARGE SCALE GENOMIC DNA]</scope>
    <source>
        <strain evidence="2 3">GIMN1.004</strain>
    </source>
</reference>